<keyword evidence="4 6" id="KW-1133">Transmembrane helix</keyword>
<organism evidence="7 8">
    <name type="scientific">Dioscorea zingiberensis</name>
    <dbReference type="NCBI Taxonomy" id="325984"/>
    <lineage>
        <taxon>Eukaryota</taxon>
        <taxon>Viridiplantae</taxon>
        <taxon>Streptophyta</taxon>
        <taxon>Embryophyta</taxon>
        <taxon>Tracheophyta</taxon>
        <taxon>Spermatophyta</taxon>
        <taxon>Magnoliopsida</taxon>
        <taxon>Liliopsida</taxon>
        <taxon>Dioscoreales</taxon>
        <taxon>Dioscoreaceae</taxon>
        <taxon>Dioscorea</taxon>
    </lineage>
</organism>
<feature type="transmembrane region" description="Helical" evidence="6">
    <location>
        <begin position="82"/>
        <end position="101"/>
    </location>
</feature>
<comment type="caution">
    <text evidence="6">Lacks conserved residue(s) required for the propagation of feature annotation.</text>
</comment>
<dbReference type="OrthoDB" id="44736at2759"/>
<evidence type="ECO:0000256" key="2">
    <source>
        <dbReference type="ARBA" id="ARBA00007168"/>
    </source>
</evidence>
<dbReference type="Proteomes" id="UP001085076">
    <property type="component" value="Miscellaneous, Linkage group lg08"/>
</dbReference>
<name>A0A9D5C329_9LILI</name>
<gene>
    <name evidence="7" type="ORF">J5N97_026516</name>
</gene>
<dbReference type="GO" id="GO:0005886">
    <property type="term" value="C:plasma membrane"/>
    <property type="evidence" value="ECO:0007669"/>
    <property type="project" value="UniProtKB-SubCell"/>
</dbReference>
<dbReference type="GO" id="GO:0022857">
    <property type="term" value="F:transmembrane transporter activity"/>
    <property type="evidence" value="ECO:0007669"/>
    <property type="project" value="UniProtKB-UniRule"/>
</dbReference>
<dbReference type="InterPro" id="IPR007603">
    <property type="entry name" value="Choline_transptr-like"/>
</dbReference>
<feature type="transmembrane region" description="Helical" evidence="6">
    <location>
        <begin position="254"/>
        <end position="275"/>
    </location>
</feature>
<reference evidence="7" key="2">
    <citation type="journal article" date="2022" name="Hortic Res">
        <title>The genome of Dioscorea zingiberensis sheds light on the biosynthesis, origin and evolution of the medicinally important diosgenin saponins.</title>
        <authorList>
            <person name="Li Y."/>
            <person name="Tan C."/>
            <person name="Li Z."/>
            <person name="Guo J."/>
            <person name="Li S."/>
            <person name="Chen X."/>
            <person name="Wang C."/>
            <person name="Dai X."/>
            <person name="Yang H."/>
            <person name="Song W."/>
            <person name="Hou L."/>
            <person name="Xu J."/>
            <person name="Tong Z."/>
            <person name="Xu A."/>
            <person name="Yuan X."/>
            <person name="Wang W."/>
            <person name="Yang Q."/>
            <person name="Chen L."/>
            <person name="Sun Z."/>
            <person name="Wang K."/>
            <person name="Pan B."/>
            <person name="Chen J."/>
            <person name="Bao Y."/>
            <person name="Liu F."/>
            <person name="Qi X."/>
            <person name="Gang D.R."/>
            <person name="Wen J."/>
            <person name="Li J."/>
        </authorList>
    </citation>
    <scope>NUCLEOTIDE SEQUENCE</scope>
    <source>
        <strain evidence="7">Dzin_1.0</strain>
    </source>
</reference>
<dbReference type="Pfam" id="PF04515">
    <property type="entry name" value="Choline_transpo"/>
    <property type="match status" value="1"/>
</dbReference>
<feature type="transmembrane region" description="Helical" evidence="6">
    <location>
        <begin position="107"/>
        <end position="125"/>
    </location>
</feature>
<dbReference type="EMBL" id="JAGGNH010000008">
    <property type="protein sequence ID" value="KAJ0965378.1"/>
    <property type="molecule type" value="Genomic_DNA"/>
</dbReference>
<comment type="function">
    <text evidence="6">Choline transporter.</text>
</comment>
<evidence type="ECO:0000256" key="3">
    <source>
        <dbReference type="ARBA" id="ARBA00022692"/>
    </source>
</evidence>
<protein>
    <recommendedName>
        <fullName evidence="6">Choline transporter-like protein</fullName>
    </recommendedName>
</protein>
<evidence type="ECO:0000256" key="6">
    <source>
        <dbReference type="RuleBase" id="RU368066"/>
    </source>
</evidence>
<keyword evidence="5 6" id="KW-0472">Membrane</keyword>
<keyword evidence="8" id="KW-1185">Reference proteome</keyword>
<keyword evidence="3 6" id="KW-0812">Transmembrane</keyword>
<feature type="transmembrane region" description="Helical" evidence="6">
    <location>
        <begin position="20"/>
        <end position="46"/>
    </location>
</feature>
<dbReference type="PANTHER" id="PTHR12385:SF84">
    <property type="entry name" value="CHOLINE TRANSPORTER-LIKE PROTEIN"/>
    <property type="match status" value="1"/>
</dbReference>
<evidence type="ECO:0000313" key="7">
    <source>
        <dbReference type="EMBL" id="KAJ0965378.1"/>
    </source>
</evidence>
<evidence type="ECO:0000256" key="4">
    <source>
        <dbReference type="ARBA" id="ARBA00022989"/>
    </source>
</evidence>
<evidence type="ECO:0000256" key="1">
    <source>
        <dbReference type="ARBA" id="ARBA00004141"/>
    </source>
</evidence>
<comment type="caution">
    <text evidence="7">The sequence shown here is derived from an EMBL/GenBank/DDBJ whole genome shotgun (WGS) entry which is preliminary data.</text>
</comment>
<evidence type="ECO:0000313" key="8">
    <source>
        <dbReference type="Proteomes" id="UP001085076"/>
    </source>
</evidence>
<comment type="subcellular location">
    <subcellularLocation>
        <location evidence="6">Cell membrane</location>
        <topology evidence="6">Multi-pass membrane protein</topology>
    </subcellularLocation>
    <subcellularLocation>
        <location evidence="1">Membrane</location>
        <topology evidence="1">Multi-pass membrane protein</topology>
    </subcellularLocation>
</comment>
<dbReference type="AlphaFoldDB" id="A0A9D5C329"/>
<reference evidence="7" key="1">
    <citation type="submission" date="2021-03" db="EMBL/GenBank/DDBJ databases">
        <authorList>
            <person name="Li Z."/>
            <person name="Yang C."/>
        </authorList>
    </citation>
    <scope>NUCLEOTIDE SEQUENCE</scope>
    <source>
        <strain evidence="7">Dzin_1.0</strain>
        <tissue evidence="7">Leaf</tissue>
    </source>
</reference>
<proteinExistence type="inferred from homology"/>
<dbReference type="PANTHER" id="PTHR12385">
    <property type="entry name" value="CHOLINE TRANSPORTER-LIKE (SLC FAMILY 44)"/>
    <property type="match status" value="1"/>
</dbReference>
<accession>A0A9D5C329</accession>
<sequence>MTLKASLWLNPLFTCATRILLLATGTGLSLVVATFTLTAALSLTLYSCSIVSQLKHTHRILSDSITAVLLSIKVARFVTFRLIAGVIYAWFWFLGAAGILFKGLPFTGIYILVLFLSLAWTMNVIKNRMHVAISRIAYMQLMHGLDMDISQAFIDAATKSLSSICLGSAMALAIGDFQGMARAMTAVDGGSDEFLFFCATCYIGLADQLIPRGNWWGFVHVGVHSKGFVQASRDVWELFFKHKMVSVIDRDFTAVFYFLYGIIGSTAMVGGSWMLDIKKGYVTGGAARAFLVGYFMVRIWTARAQACMLAYHVVYAENPMNQRLGQAMSEWLKEPKSSPL</sequence>
<feature type="transmembrane region" description="Helical" evidence="6">
    <location>
        <begin position="281"/>
        <end position="300"/>
    </location>
</feature>
<comment type="similarity">
    <text evidence="2 6">Belongs to the CTL (choline transporter-like) family.</text>
</comment>
<evidence type="ECO:0000256" key="5">
    <source>
        <dbReference type="ARBA" id="ARBA00023136"/>
    </source>
</evidence>